<dbReference type="InterPro" id="IPR043226">
    <property type="entry name" value="NCR3"/>
</dbReference>
<evidence type="ECO:0000256" key="11">
    <source>
        <dbReference type="ARBA" id="ARBA00023170"/>
    </source>
</evidence>
<evidence type="ECO:0000256" key="5">
    <source>
        <dbReference type="ARBA" id="ARBA00022692"/>
    </source>
</evidence>
<feature type="compositionally biased region" description="Basic and acidic residues" evidence="15">
    <location>
        <begin position="275"/>
        <end position="284"/>
    </location>
</feature>
<dbReference type="GO" id="GO:0045954">
    <property type="term" value="P:positive regulation of natural killer cell mediated cytotoxicity"/>
    <property type="evidence" value="ECO:0007669"/>
    <property type="project" value="InterPro"/>
</dbReference>
<keyword evidence="13" id="KW-0393">Immunoglobulin domain</keyword>
<comment type="similarity">
    <text evidence="2">Belongs to the natural cytotoxicity receptor (NCR) family.</text>
</comment>
<proteinExistence type="inferred from homology"/>
<keyword evidence="19" id="KW-1185">Reference proteome</keyword>
<keyword evidence="9 16" id="KW-0472">Membrane</keyword>
<evidence type="ECO:0000256" key="4">
    <source>
        <dbReference type="ARBA" id="ARBA00022475"/>
    </source>
</evidence>
<dbReference type="InterPro" id="IPR013783">
    <property type="entry name" value="Ig-like_fold"/>
</dbReference>
<feature type="transmembrane region" description="Helical" evidence="16">
    <location>
        <begin position="169"/>
        <end position="191"/>
    </location>
</feature>
<evidence type="ECO:0000256" key="7">
    <source>
        <dbReference type="ARBA" id="ARBA00022859"/>
    </source>
</evidence>
<comment type="subcellular location">
    <subcellularLocation>
        <location evidence="1">Cell membrane</location>
        <topology evidence="1">Single-pass type I membrane protein</topology>
    </subcellularLocation>
</comment>
<evidence type="ECO:0000313" key="19">
    <source>
        <dbReference type="Proteomes" id="UP001066276"/>
    </source>
</evidence>
<dbReference type="InterPro" id="IPR003599">
    <property type="entry name" value="Ig_sub"/>
</dbReference>
<evidence type="ECO:0000256" key="3">
    <source>
        <dbReference type="ARBA" id="ARBA00019135"/>
    </source>
</evidence>
<organism evidence="18 19">
    <name type="scientific">Pleurodeles waltl</name>
    <name type="common">Iberian ribbed newt</name>
    <dbReference type="NCBI Taxonomy" id="8319"/>
    <lineage>
        <taxon>Eukaryota</taxon>
        <taxon>Metazoa</taxon>
        <taxon>Chordata</taxon>
        <taxon>Craniata</taxon>
        <taxon>Vertebrata</taxon>
        <taxon>Euteleostomi</taxon>
        <taxon>Amphibia</taxon>
        <taxon>Batrachia</taxon>
        <taxon>Caudata</taxon>
        <taxon>Salamandroidea</taxon>
        <taxon>Salamandridae</taxon>
        <taxon>Pleurodelinae</taxon>
        <taxon>Pleurodeles</taxon>
    </lineage>
</organism>
<dbReference type="SMART" id="SM00406">
    <property type="entry name" value="IGv"/>
    <property type="match status" value="1"/>
</dbReference>
<evidence type="ECO:0000259" key="17">
    <source>
        <dbReference type="PROSITE" id="PS50835"/>
    </source>
</evidence>
<keyword evidence="7" id="KW-0391">Immunity</keyword>
<keyword evidence="6" id="KW-0732">Signal</keyword>
<evidence type="ECO:0000256" key="1">
    <source>
        <dbReference type="ARBA" id="ARBA00004251"/>
    </source>
</evidence>
<dbReference type="EMBL" id="JANPWB010000010">
    <property type="protein sequence ID" value="KAJ1134463.1"/>
    <property type="molecule type" value="Genomic_DNA"/>
</dbReference>
<evidence type="ECO:0000256" key="8">
    <source>
        <dbReference type="ARBA" id="ARBA00022989"/>
    </source>
</evidence>
<dbReference type="SUPFAM" id="SSF48726">
    <property type="entry name" value="Immunoglobulin"/>
    <property type="match status" value="1"/>
</dbReference>
<gene>
    <name evidence="18" type="ORF">NDU88_000915</name>
</gene>
<dbReference type="InterPro" id="IPR007110">
    <property type="entry name" value="Ig-like_dom"/>
</dbReference>
<evidence type="ECO:0000256" key="15">
    <source>
        <dbReference type="SAM" id="MobiDB-lite"/>
    </source>
</evidence>
<keyword evidence="5 16" id="KW-0812">Transmembrane</keyword>
<protein>
    <recommendedName>
        <fullName evidence="3">Natural cytotoxicity triggering receptor 3</fullName>
    </recommendedName>
    <alternativeName>
        <fullName evidence="14">Natural killer cell p30-related protein</fullName>
    </alternativeName>
</protein>
<evidence type="ECO:0000256" key="13">
    <source>
        <dbReference type="ARBA" id="ARBA00023319"/>
    </source>
</evidence>
<dbReference type="Gene3D" id="2.60.40.10">
    <property type="entry name" value="Immunoglobulins"/>
    <property type="match status" value="1"/>
</dbReference>
<evidence type="ECO:0000256" key="12">
    <source>
        <dbReference type="ARBA" id="ARBA00023180"/>
    </source>
</evidence>
<dbReference type="SMART" id="SM00409">
    <property type="entry name" value="IG"/>
    <property type="match status" value="1"/>
</dbReference>
<evidence type="ECO:0000256" key="10">
    <source>
        <dbReference type="ARBA" id="ARBA00023157"/>
    </source>
</evidence>
<sequence>MGASAVPGCLVPHRDSGEAAAWSLRPLQCCLVQLRALRFCGAVITVSQPRTTNVTAGDTATLQCSFNSSETTTIGGYKWFFINPSSTSVTEVTNMSEKFSGRVFIPKHTIFTSQRKANIDIHNMQHNDVGRYVCEVELFMINLKGRGNGTQLLVLEAPRIQGPGFPSSWMALYIGLGLACLLLPTIVLIVCMRKRRRGEDYLELPRQQDEFQDRLHYATLSIEEGNRRSRPCKASDQVVYSGVQTDDHPGVSKRPFQDPDHILYTRVNSVTGANEAHRSREKQESVVYARTPLSG</sequence>
<reference evidence="18" key="1">
    <citation type="journal article" date="2022" name="bioRxiv">
        <title>Sequencing and chromosome-scale assembly of the giantPleurodeles waltlgenome.</title>
        <authorList>
            <person name="Brown T."/>
            <person name="Elewa A."/>
            <person name="Iarovenko S."/>
            <person name="Subramanian E."/>
            <person name="Araus A.J."/>
            <person name="Petzold A."/>
            <person name="Susuki M."/>
            <person name="Suzuki K.-i.T."/>
            <person name="Hayashi T."/>
            <person name="Toyoda A."/>
            <person name="Oliveira C."/>
            <person name="Osipova E."/>
            <person name="Leigh N.D."/>
            <person name="Simon A."/>
            <person name="Yun M.H."/>
        </authorList>
    </citation>
    <scope>NUCLEOTIDE SEQUENCE</scope>
    <source>
        <strain evidence="18">20211129_DDA</strain>
        <tissue evidence="18">Liver</tissue>
    </source>
</reference>
<dbReference type="GO" id="GO:0030101">
    <property type="term" value="P:natural killer cell activation"/>
    <property type="evidence" value="ECO:0007669"/>
    <property type="project" value="TreeGrafter"/>
</dbReference>
<dbReference type="PANTHER" id="PTHR47904">
    <property type="entry name" value="NATURAL CYTOTOXICITY TRIGGERING RECEPTOR 3"/>
    <property type="match status" value="1"/>
</dbReference>
<accession>A0AAV7Q731</accession>
<dbReference type="GO" id="GO:0005886">
    <property type="term" value="C:plasma membrane"/>
    <property type="evidence" value="ECO:0007669"/>
    <property type="project" value="UniProtKB-SubCell"/>
</dbReference>
<keyword evidence="4" id="KW-1003">Cell membrane</keyword>
<keyword evidence="10" id="KW-1015">Disulfide bond</keyword>
<evidence type="ECO:0000313" key="18">
    <source>
        <dbReference type="EMBL" id="KAJ1134463.1"/>
    </source>
</evidence>
<keyword evidence="12" id="KW-0325">Glycoprotein</keyword>
<evidence type="ECO:0000256" key="16">
    <source>
        <dbReference type="SAM" id="Phobius"/>
    </source>
</evidence>
<keyword evidence="8 16" id="KW-1133">Transmembrane helix</keyword>
<dbReference type="Proteomes" id="UP001066276">
    <property type="component" value="Chromosome 6"/>
</dbReference>
<name>A0AAV7Q731_PLEWA</name>
<dbReference type="Pfam" id="PF07686">
    <property type="entry name" value="V-set"/>
    <property type="match status" value="1"/>
</dbReference>
<dbReference type="GO" id="GO:0002429">
    <property type="term" value="P:immune response-activating cell surface receptor signaling pathway"/>
    <property type="evidence" value="ECO:0007669"/>
    <property type="project" value="InterPro"/>
</dbReference>
<dbReference type="PROSITE" id="PS50835">
    <property type="entry name" value="IG_LIKE"/>
    <property type="match status" value="1"/>
</dbReference>
<dbReference type="InterPro" id="IPR013106">
    <property type="entry name" value="Ig_V-set"/>
</dbReference>
<evidence type="ECO:0000256" key="9">
    <source>
        <dbReference type="ARBA" id="ARBA00023136"/>
    </source>
</evidence>
<evidence type="ECO:0000256" key="6">
    <source>
        <dbReference type="ARBA" id="ARBA00022729"/>
    </source>
</evidence>
<feature type="region of interest" description="Disordered" evidence="15">
    <location>
        <begin position="273"/>
        <end position="295"/>
    </location>
</feature>
<feature type="domain" description="Ig-like" evidence="17">
    <location>
        <begin position="42"/>
        <end position="137"/>
    </location>
</feature>
<dbReference type="InterPro" id="IPR036179">
    <property type="entry name" value="Ig-like_dom_sf"/>
</dbReference>
<comment type="caution">
    <text evidence="18">The sequence shown here is derived from an EMBL/GenBank/DDBJ whole genome shotgun (WGS) entry which is preliminary data.</text>
</comment>
<keyword evidence="11" id="KW-0675">Receptor</keyword>
<evidence type="ECO:0000256" key="14">
    <source>
        <dbReference type="ARBA" id="ARBA00032296"/>
    </source>
</evidence>
<evidence type="ECO:0000256" key="2">
    <source>
        <dbReference type="ARBA" id="ARBA00006531"/>
    </source>
</evidence>
<dbReference type="AlphaFoldDB" id="A0AAV7Q731"/>
<dbReference type="PANTHER" id="PTHR47904:SF1">
    <property type="entry name" value="NATURAL CYTOTOXICITY TRIGGERING RECEPTOR 3"/>
    <property type="match status" value="1"/>
</dbReference>